<evidence type="ECO:0000256" key="5">
    <source>
        <dbReference type="ARBA" id="ARBA00023002"/>
    </source>
</evidence>
<dbReference type="GO" id="GO:0019285">
    <property type="term" value="P:glycine betaine biosynthetic process from choline"/>
    <property type="evidence" value="ECO:0007669"/>
    <property type="project" value="UniProtKB-UniRule"/>
</dbReference>
<dbReference type="InterPro" id="IPR011533">
    <property type="entry name" value="BetA"/>
</dbReference>
<dbReference type="PANTHER" id="PTHR11552">
    <property type="entry name" value="GLUCOSE-METHANOL-CHOLINE GMC OXIDOREDUCTASE"/>
    <property type="match status" value="1"/>
</dbReference>
<sequence length="594" mass="66395">MSFIDKLIPGKKNDTKGQVIEDRRRDIVIVGGGSAGSVLANRLSEDSTKDVMVLEAGRPDSLWDLFIHMPAAFSFPIGDKHYDWQYESEPEPEMNGRRIYHARGKVLGGSSSINGMIFQRGNPMDYEKWGNLPGMSNWGWSHVLPYFNKMETALGADANDPRRGHNGPLKLTRGPATSPLFQAFFKSVQQAGYNLTNDVNGYRQEGFAPFDRNILGGKRLSAARAYLHPVMNRKNLDVRTRAYTTQVIIENGKAVGLEYQWKGQTHRVFADKVILCGGAFNTPQLLELSGIGDREVLEKAGVEVKKHLPGVGNNLQDHLEVYVQYNCIQPVSSQPYYKMINRPFIGLQWLLTRRGPVASSHFEAGGFARSNENEDYPNLMFHFLPMAIRYDGSQPEGEHGFQFHVGPMYSDTKGHVHIKSNDPKEKPEILFNYLATEQDRREWVEAVRTSRKLLDTPAMKEFTDGEISPGAAVETDEEILEWVRNDAETALHPSCTAKMGPADDEMAVVDPETMQVHGVEGLYIADASVMPIITNGNIYAPVIMLAEKAADLIKGDKPLDPIDIPFYHAKQDMPLYAEGEEPRDHVNAIPGADH</sequence>
<comment type="pathway">
    <text evidence="9">Amine and polyamine biosynthesis; betaine biosynthesis via choline pathway; betaine aldehyde from choline (cytochrome c reductase route): step 1/1.</text>
</comment>
<dbReference type="GO" id="GO:0016020">
    <property type="term" value="C:membrane"/>
    <property type="evidence" value="ECO:0007669"/>
    <property type="project" value="TreeGrafter"/>
</dbReference>
<comment type="catalytic activity">
    <reaction evidence="9">
        <text>choline + A = betaine aldehyde + AH2</text>
        <dbReference type="Rhea" id="RHEA:17433"/>
        <dbReference type="ChEBI" id="CHEBI:13193"/>
        <dbReference type="ChEBI" id="CHEBI:15354"/>
        <dbReference type="ChEBI" id="CHEBI:15710"/>
        <dbReference type="ChEBI" id="CHEBI:17499"/>
        <dbReference type="EC" id="1.1.99.1"/>
    </reaction>
</comment>
<dbReference type="RefSeq" id="WP_269944213.1">
    <property type="nucleotide sequence ID" value="NZ_JAKMUT010000002.1"/>
</dbReference>
<evidence type="ECO:0000256" key="1">
    <source>
        <dbReference type="ARBA" id="ARBA00001974"/>
    </source>
</evidence>
<dbReference type="GO" id="GO:0050660">
    <property type="term" value="F:flavin adenine dinucleotide binding"/>
    <property type="evidence" value="ECO:0007669"/>
    <property type="project" value="InterPro"/>
</dbReference>
<comment type="caution">
    <text evidence="12">The sequence shown here is derived from an EMBL/GenBank/DDBJ whole genome shotgun (WGS) entry which is preliminary data.</text>
</comment>
<evidence type="ECO:0000313" key="12">
    <source>
        <dbReference type="EMBL" id="MCZ9289266.1"/>
    </source>
</evidence>
<evidence type="ECO:0000256" key="7">
    <source>
        <dbReference type="PIRSR" id="PIRSR000137-2"/>
    </source>
</evidence>
<evidence type="ECO:0000256" key="4">
    <source>
        <dbReference type="ARBA" id="ARBA00022827"/>
    </source>
</evidence>
<name>A0A9X3RG48_9CORY</name>
<dbReference type="SUPFAM" id="SSF54373">
    <property type="entry name" value="FAD-linked reductases, C-terminal domain"/>
    <property type="match status" value="1"/>
</dbReference>
<dbReference type="Proteomes" id="UP001146469">
    <property type="component" value="Unassembled WGS sequence"/>
</dbReference>
<organism evidence="12 13">
    <name type="scientific">Corynebacterium evansiae</name>
    <dbReference type="NCBI Taxonomy" id="2913499"/>
    <lineage>
        <taxon>Bacteria</taxon>
        <taxon>Bacillati</taxon>
        <taxon>Actinomycetota</taxon>
        <taxon>Actinomycetes</taxon>
        <taxon>Mycobacteriales</taxon>
        <taxon>Corynebacteriaceae</taxon>
        <taxon>Corynebacterium</taxon>
    </lineage>
</organism>
<evidence type="ECO:0000256" key="8">
    <source>
        <dbReference type="RuleBase" id="RU003968"/>
    </source>
</evidence>
<dbReference type="Gene3D" id="3.30.560.10">
    <property type="entry name" value="Glucose Oxidase, domain 3"/>
    <property type="match status" value="1"/>
</dbReference>
<dbReference type="PANTHER" id="PTHR11552:SF147">
    <property type="entry name" value="CHOLINE DEHYDROGENASE, MITOCHONDRIAL"/>
    <property type="match status" value="1"/>
</dbReference>
<evidence type="ECO:0000256" key="2">
    <source>
        <dbReference type="ARBA" id="ARBA00010790"/>
    </source>
</evidence>
<dbReference type="Gene3D" id="3.50.50.60">
    <property type="entry name" value="FAD/NAD(P)-binding domain"/>
    <property type="match status" value="1"/>
</dbReference>
<protein>
    <recommendedName>
        <fullName evidence="6 9">Choline dehydrogenase</fullName>
        <ecNumber evidence="6 9">1.1.99.1</ecNumber>
    </recommendedName>
</protein>
<accession>A0A9X3RG48</accession>
<dbReference type="GO" id="GO:0008812">
    <property type="term" value="F:choline dehydrogenase activity"/>
    <property type="evidence" value="ECO:0007669"/>
    <property type="project" value="UniProtKB-UniRule"/>
</dbReference>
<comment type="similarity">
    <text evidence="2 8">Belongs to the GMC oxidoreductase family.</text>
</comment>
<dbReference type="SUPFAM" id="SSF51905">
    <property type="entry name" value="FAD/NAD(P)-binding domain"/>
    <property type="match status" value="1"/>
</dbReference>
<evidence type="ECO:0000259" key="10">
    <source>
        <dbReference type="PROSITE" id="PS00623"/>
    </source>
</evidence>
<evidence type="ECO:0000256" key="3">
    <source>
        <dbReference type="ARBA" id="ARBA00022630"/>
    </source>
</evidence>
<feature type="domain" description="Glucose-methanol-choline oxidoreductase N-terminal" evidence="11">
    <location>
        <begin position="278"/>
        <end position="292"/>
    </location>
</feature>
<dbReference type="PROSITE" id="PS00623">
    <property type="entry name" value="GMC_OXRED_1"/>
    <property type="match status" value="1"/>
</dbReference>
<keyword evidence="3 8" id="KW-0285">Flavoprotein</keyword>
<dbReference type="PROSITE" id="PS00624">
    <property type="entry name" value="GMC_OXRED_2"/>
    <property type="match status" value="1"/>
</dbReference>
<dbReference type="InterPro" id="IPR007867">
    <property type="entry name" value="GMC_OxRtase_C"/>
</dbReference>
<gene>
    <name evidence="12" type="primary">betA</name>
    <name evidence="12" type="ORF">L8V00_03450</name>
</gene>
<dbReference type="EMBL" id="JAKMUT010000002">
    <property type="protein sequence ID" value="MCZ9289266.1"/>
    <property type="molecule type" value="Genomic_DNA"/>
</dbReference>
<dbReference type="AlphaFoldDB" id="A0A9X3RG48"/>
<reference evidence="12" key="1">
    <citation type="submission" date="2022-02" db="EMBL/GenBank/DDBJ databases">
        <title>Corynebacterium sp. from urogenital microbiome.</title>
        <authorList>
            <person name="Cappelli E.A."/>
            <person name="Ribeiro T.G."/>
            <person name="Peixe L."/>
        </authorList>
    </citation>
    <scope>NUCLEOTIDE SEQUENCE</scope>
    <source>
        <strain evidence="12">C8Ua_174</strain>
    </source>
</reference>
<dbReference type="NCBIfam" id="TIGR01810">
    <property type="entry name" value="betA"/>
    <property type="match status" value="1"/>
</dbReference>
<keyword evidence="4 7" id="KW-0274">FAD</keyword>
<evidence type="ECO:0000313" key="13">
    <source>
        <dbReference type="Proteomes" id="UP001146469"/>
    </source>
</evidence>
<keyword evidence="5 12" id="KW-0560">Oxidoreductase</keyword>
<dbReference type="Pfam" id="PF05199">
    <property type="entry name" value="GMC_oxred_C"/>
    <property type="match status" value="1"/>
</dbReference>
<feature type="domain" description="Glucose-methanol-choline oxidoreductase N-terminal" evidence="10">
    <location>
        <begin position="104"/>
        <end position="127"/>
    </location>
</feature>
<keyword evidence="13" id="KW-1185">Reference proteome</keyword>
<evidence type="ECO:0000256" key="9">
    <source>
        <dbReference type="RuleBase" id="RU003969"/>
    </source>
</evidence>
<evidence type="ECO:0000259" key="11">
    <source>
        <dbReference type="PROSITE" id="PS00624"/>
    </source>
</evidence>
<dbReference type="Pfam" id="PF00732">
    <property type="entry name" value="GMC_oxred_N"/>
    <property type="match status" value="1"/>
</dbReference>
<dbReference type="InterPro" id="IPR036188">
    <property type="entry name" value="FAD/NAD-bd_sf"/>
</dbReference>
<dbReference type="EC" id="1.1.99.1" evidence="6 9"/>
<dbReference type="InterPro" id="IPR012132">
    <property type="entry name" value="GMC_OxRdtase"/>
</dbReference>
<dbReference type="PIRSF" id="PIRSF000137">
    <property type="entry name" value="Alcohol_oxidase"/>
    <property type="match status" value="1"/>
</dbReference>
<comment type="cofactor">
    <cofactor evidence="1 7">
        <name>FAD</name>
        <dbReference type="ChEBI" id="CHEBI:57692"/>
    </cofactor>
</comment>
<dbReference type="InterPro" id="IPR000172">
    <property type="entry name" value="GMC_OxRdtase_N"/>
</dbReference>
<dbReference type="NCBIfam" id="NF002550">
    <property type="entry name" value="PRK02106.1"/>
    <property type="match status" value="1"/>
</dbReference>
<feature type="binding site" evidence="7">
    <location>
        <position position="106"/>
    </location>
    <ligand>
        <name>FAD</name>
        <dbReference type="ChEBI" id="CHEBI:57692"/>
    </ligand>
</feature>
<proteinExistence type="inferred from homology"/>
<evidence type="ECO:0000256" key="6">
    <source>
        <dbReference type="NCBIfam" id="TIGR01810"/>
    </source>
</evidence>